<accession>A0A6J4URP7</accession>
<evidence type="ECO:0000256" key="3">
    <source>
        <dbReference type="ARBA" id="ARBA00023163"/>
    </source>
</evidence>
<dbReference type="SUPFAM" id="SSF46785">
    <property type="entry name" value="Winged helix' DNA-binding domain"/>
    <property type="match status" value="1"/>
</dbReference>
<dbReference type="InterPro" id="IPR036390">
    <property type="entry name" value="WH_DNA-bd_sf"/>
</dbReference>
<dbReference type="Gene3D" id="1.10.10.10">
    <property type="entry name" value="Winged helix-like DNA-binding domain superfamily/Winged helix DNA-binding domain"/>
    <property type="match status" value="1"/>
</dbReference>
<dbReference type="PROSITE" id="PS50949">
    <property type="entry name" value="HTH_GNTR"/>
    <property type="match status" value="1"/>
</dbReference>
<dbReference type="EMBL" id="CADCWE010000210">
    <property type="protein sequence ID" value="CAA9554729.1"/>
    <property type="molecule type" value="Genomic_DNA"/>
</dbReference>
<evidence type="ECO:0000256" key="1">
    <source>
        <dbReference type="ARBA" id="ARBA00023015"/>
    </source>
</evidence>
<protein>
    <submittedName>
        <fullName evidence="5">Predicted transcriptional regulator of N-Acetylglucosamine utilization, GntR family</fullName>
    </submittedName>
</protein>
<reference evidence="5" key="1">
    <citation type="submission" date="2020-02" db="EMBL/GenBank/DDBJ databases">
        <authorList>
            <person name="Meier V. D."/>
        </authorList>
    </citation>
    <scope>NUCLEOTIDE SEQUENCE</scope>
    <source>
        <strain evidence="5">AVDCRST_MAG73</strain>
    </source>
</reference>
<evidence type="ECO:0000259" key="4">
    <source>
        <dbReference type="PROSITE" id="PS50949"/>
    </source>
</evidence>
<evidence type="ECO:0000256" key="2">
    <source>
        <dbReference type="ARBA" id="ARBA00023125"/>
    </source>
</evidence>
<dbReference type="AlphaFoldDB" id="A0A6J4URP7"/>
<keyword evidence="1" id="KW-0805">Transcription regulation</keyword>
<dbReference type="CDD" id="cd07377">
    <property type="entry name" value="WHTH_GntR"/>
    <property type="match status" value="1"/>
</dbReference>
<dbReference type="InterPro" id="IPR036388">
    <property type="entry name" value="WH-like_DNA-bd_sf"/>
</dbReference>
<dbReference type="SMART" id="SM00866">
    <property type="entry name" value="UTRA"/>
    <property type="match status" value="1"/>
</dbReference>
<organism evidence="5">
    <name type="scientific">uncultured Thermomicrobiales bacterium</name>
    <dbReference type="NCBI Taxonomy" id="1645740"/>
    <lineage>
        <taxon>Bacteria</taxon>
        <taxon>Pseudomonadati</taxon>
        <taxon>Thermomicrobiota</taxon>
        <taxon>Thermomicrobia</taxon>
        <taxon>Thermomicrobiales</taxon>
        <taxon>environmental samples</taxon>
    </lineage>
</organism>
<dbReference type="FunFam" id="1.10.10.10:FF:000079">
    <property type="entry name" value="GntR family transcriptional regulator"/>
    <property type="match status" value="1"/>
</dbReference>
<dbReference type="SUPFAM" id="SSF64288">
    <property type="entry name" value="Chorismate lyase-like"/>
    <property type="match status" value="1"/>
</dbReference>
<dbReference type="InterPro" id="IPR011663">
    <property type="entry name" value="UTRA"/>
</dbReference>
<keyword evidence="2" id="KW-0238">DNA-binding</keyword>
<dbReference type="GO" id="GO:0045892">
    <property type="term" value="P:negative regulation of DNA-templated transcription"/>
    <property type="evidence" value="ECO:0007669"/>
    <property type="project" value="TreeGrafter"/>
</dbReference>
<dbReference type="PANTHER" id="PTHR44846:SF1">
    <property type="entry name" value="MANNOSYL-D-GLYCERATE TRANSPORT_METABOLISM SYSTEM REPRESSOR MNGR-RELATED"/>
    <property type="match status" value="1"/>
</dbReference>
<keyword evidence="3" id="KW-0804">Transcription</keyword>
<dbReference type="GO" id="GO:0003700">
    <property type="term" value="F:DNA-binding transcription factor activity"/>
    <property type="evidence" value="ECO:0007669"/>
    <property type="project" value="InterPro"/>
</dbReference>
<feature type="domain" description="HTH gntR-type" evidence="4">
    <location>
        <begin position="14"/>
        <end position="82"/>
    </location>
</feature>
<gene>
    <name evidence="5" type="ORF">AVDCRST_MAG73-3189</name>
</gene>
<dbReference type="Gene3D" id="3.40.1410.10">
    <property type="entry name" value="Chorismate lyase-like"/>
    <property type="match status" value="1"/>
</dbReference>
<evidence type="ECO:0000313" key="5">
    <source>
        <dbReference type="EMBL" id="CAA9554729.1"/>
    </source>
</evidence>
<dbReference type="GO" id="GO:0003677">
    <property type="term" value="F:DNA binding"/>
    <property type="evidence" value="ECO:0007669"/>
    <property type="project" value="UniProtKB-KW"/>
</dbReference>
<name>A0A6J4URP7_9BACT</name>
<dbReference type="Pfam" id="PF00392">
    <property type="entry name" value="GntR"/>
    <property type="match status" value="1"/>
</dbReference>
<dbReference type="Pfam" id="PF07702">
    <property type="entry name" value="UTRA"/>
    <property type="match status" value="1"/>
</dbReference>
<dbReference type="PRINTS" id="PR00035">
    <property type="entry name" value="HTHGNTR"/>
</dbReference>
<dbReference type="InterPro" id="IPR050679">
    <property type="entry name" value="Bact_HTH_transcr_reg"/>
</dbReference>
<dbReference type="PANTHER" id="PTHR44846">
    <property type="entry name" value="MANNOSYL-D-GLYCERATE TRANSPORT/METABOLISM SYSTEM REPRESSOR MNGR-RELATED"/>
    <property type="match status" value="1"/>
</dbReference>
<dbReference type="SMART" id="SM00345">
    <property type="entry name" value="HTH_GNTR"/>
    <property type="match status" value="1"/>
</dbReference>
<proteinExistence type="predicted"/>
<dbReference type="InterPro" id="IPR028978">
    <property type="entry name" value="Chorismate_lyase_/UTRA_dom_sf"/>
</dbReference>
<sequence length="251" mass="28139">MVDPTTESVRAGPLPRYHQLKELIRARVRAGEWAPGSAIPSERELTERYRISRMTARQALTDLVREGVLYREQGRGTFVAQPRIAQQLLHLTGFTEDMRARRQRPEARVLDAVMTPADASTADRLRIPPGQPVFRVRRLRLADAEPLAVETAAVSFPGCARLLDEDLAASSLYGLIETKYGHPLADAEQEVEAGAALTDEARLLDLAPGDPVLRTRRVTYTQRRQPIEYAVAVYRGDKYTFYTRIVRDGAS</sequence>
<dbReference type="InterPro" id="IPR000524">
    <property type="entry name" value="Tscrpt_reg_HTH_GntR"/>
</dbReference>